<dbReference type="InterPro" id="IPR029044">
    <property type="entry name" value="Nucleotide-diphossugar_trans"/>
</dbReference>
<dbReference type="InterPro" id="IPR001173">
    <property type="entry name" value="Glyco_trans_2-like"/>
</dbReference>
<gene>
    <name evidence="2" type="ORF">LV89_02663</name>
</gene>
<reference evidence="2 3" key="1">
    <citation type="submission" date="2018-05" db="EMBL/GenBank/DDBJ databases">
        <title>Genomic Encyclopedia of Archaeal and Bacterial Type Strains, Phase II (KMG-II): from individual species to whole genera.</title>
        <authorList>
            <person name="Goeker M."/>
        </authorList>
    </citation>
    <scope>NUCLEOTIDE SEQUENCE [LARGE SCALE GENOMIC DNA]</scope>
    <source>
        <strain evidence="2 3">DSM 22214</strain>
    </source>
</reference>
<dbReference type="Pfam" id="PF00535">
    <property type="entry name" value="Glycos_transf_2"/>
    <property type="match status" value="1"/>
</dbReference>
<dbReference type="PANTHER" id="PTHR22916:SF3">
    <property type="entry name" value="UDP-GLCNAC:BETAGAL BETA-1,3-N-ACETYLGLUCOSAMINYLTRANSFERASE-LIKE PROTEIN 1"/>
    <property type="match status" value="1"/>
</dbReference>
<accession>A0A316E9F6</accession>
<protein>
    <submittedName>
        <fullName evidence="2">Glycosyl transferase family 2</fullName>
    </submittedName>
</protein>
<dbReference type="PANTHER" id="PTHR22916">
    <property type="entry name" value="GLYCOSYLTRANSFERASE"/>
    <property type="match status" value="1"/>
</dbReference>
<dbReference type="GO" id="GO:0016758">
    <property type="term" value="F:hexosyltransferase activity"/>
    <property type="evidence" value="ECO:0007669"/>
    <property type="project" value="UniProtKB-ARBA"/>
</dbReference>
<dbReference type="SUPFAM" id="SSF53448">
    <property type="entry name" value="Nucleotide-diphospho-sugar transferases"/>
    <property type="match status" value="1"/>
</dbReference>
<evidence type="ECO:0000313" key="3">
    <source>
        <dbReference type="Proteomes" id="UP000245489"/>
    </source>
</evidence>
<comment type="caution">
    <text evidence="2">The sequence shown here is derived from an EMBL/GenBank/DDBJ whole genome shotgun (WGS) entry which is preliminary data.</text>
</comment>
<dbReference type="Gene3D" id="3.90.550.10">
    <property type="entry name" value="Spore Coat Polysaccharide Biosynthesis Protein SpsA, Chain A"/>
    <property type="match status" value="1"/>
</dbReference>
<dbReference type="EMBL" id="QGGO01000013">
    <property type="protein sequence ID" value="PWK26182.1"/>
    <property type="molecule type" value="Genomic_DNA"/>
</dbReference>
<sequence>MPMFNSEKYIRKAIESILNQTFQDFELVILNDGSIDESVNIVHSYQDKRIRLVHNEQNQGLAKTRNRLIAEAKGEFIAWLDSDDIAHTERLKIQVDFLEKHPKHAFVASWARLVDNDGNPTGGFIKSYIPDTHLSALLLFVNYIVQSSVLLRKSLLPTQHYNLDYPPTEDYELWVRIAQNHPIAILKDILVDYRVHDTNISFTQNDKAMRTVKLNHEGQLRKLGIEPSLEELNLHYQLGFEHGEKTDKEFIKKAENWLLKLEQHNQKNKIYDIEALKYILAHRWTKICTSNPELGLSVLGLYFKSKILKLTLQNSFIIGQYLTKALL</sequence>
<feature type="domain" description="Glycosyltransferase 2-like" evidence="1">
    <location>
        <begin position="1"/>
        <end position="116"/>
    </location>
</feature>
<keyword evidence="3" id="KW-1185">Reference proteome</keyword>
<keyword evidence="2" id="KW-0808">Transferase</keyword>
<name>A0A316E9F6_9BACT</name>
<dbReference type="AlphaFoldDB" id="A0A316E9F6"/>
<evidence type="ECO:0000259" key="1">
    <source>
        <dbReference type="Pfam" id="PF00535"/>
    </source>
</evidence>
<proteinExistence type="predicted"/>
<dbReference type="Proteomes" id="UP000245489">
    <property type="component" value="Unassembled WGS sequence"/>
</dbReference>
<organism evidence="2 3">
    <name type="scientific">Arcicella aurantiaca</name>
    <dbReference type="NCBI Taxonomy" id="591202"/>
    <lineage>
        <taxon>Bacteria</taxon>
        <taxon>Pseudomonadati</taxon>
        <taxon>Bacteroidota</taxon>
        <taxon>Cytophagia</taxon>
        <taxon>Cytophagales</taxon>
        <taxon>Flectobacillaceae</taxon>
        <taxon>Arcicella</taxon>
    </lineage>
</organism>
<evidence type="ECO:0000313" key="2">
    <source>
        <dbReference type="EMBL" id="PWK26182.1"/>
    </source>
</evidence>